<dbReference type="EMBL" id="QNQT01000005">
    <property type="protein sequence ID" value="RDU36470.1"/>
    <property type="molecule type" value="Genomic_DNA"/>
</dbReference>
<protein>
    <recommendedName>
        <fullName evidence="4">Dehydrogenase</fullName>
    </recommendedName>
</protein>
<reference evidence="2 3" key="1">
    <citation type="submission" date="2018-07" db="EMBL/GenBank/DDBJ databases">
        <title>Bacillus sp. YLB-04 draft genome sequence.</title>
        <authorList>
            <person name="Yu L."/>
            <person name="Tang X."/>
        </authorList>
    </citation>
    <scope>NUCLEOTIDE SEQUENCE [LARGE SCALE GENOMIC DNA]</scope>
    <source>
        <strain evidence="2 3">YLB-04</strain>
    </source>
</reference>
<evidence type="ECO:0000313" key="3">
    <source>
        <dbReference type="Proteomes" id="UP000257144"/>
    </source>
</evidence>
<dbReference type="PANTHER" id="PTHR34227">
    <property type="entry name" value="CHAPERONE PROTEIN YCDY"/>
    <property type="match status" value="1"/>
</dbReference>
<dbReference type="PANTHER" id="PTHR34227:SF1">
    <property type="entry name" value="DIMETHYL SULFOXIDE REDUCTASE CHAPERONE-RELATED"/>
    <property type="match status" value="1"/>
</dbReference>
<dbReference type="InterPro" id="IPR020945">
    <property type="entry name" value="DMSO/NO3_reduct_chaperone"/>
</dbReference>
<sequence>MQNRDRKLSCNFVKTFTMKGLNSLLRQMDLAQLFEARRNLYQFLLRMFHGPLDQKWLDAILEFGDVGGLGELGNGGADLQDFFKGNPCLKKEAREFSRLFIGPGTLPVPPWESFYRSCEQMLFDDVMYGVREHYHREGLQFVRENNEPDDHLAVELEFMLHLIVKGIQAKENEELFRNLEKQRGFLDVHLAQWIGAFGKRLAHSTDSKLYKGAALLAADFIASDLDFLNELVEGLSHAG</sequence>
<evidence type="ECO:0000256" key="1">
    <source>
        <dbReference type="ARBA" id="ARBA00023186"/>
    </source>
</evidence>
<evidence type="ECO:0000313" key="2">
    <source>
        <dbReference type="EMBL" id="RDU36470.1"/>
    </source>
</evidence>
<accession>A0A3D8GPQ5</accession>
<evidence type="ECO:0008006" key="4">
    <source>
        <dbReference type="Google" id="ProtNLM"/>
    </source>
</evidence>
<dbReference type="Pfam" id="PF02613">
    <property type="entry name" value="Nitrate_red_del"/>
    <property type="match status" value="1"/>
</dbReference>
<dbReference type="Proteomes" id="UP000257144">
    <property type="component" value="Unassembled WGS sequence"/>
</dbReference>
<dbReference type="Gene3D" id="1.10.3480.10">
    <property type="entry name" value="TorD-like"/>
    <property type="match status" value="1"/>
</dbReference>
<name>A0A3D8GPQ5_9BACI</name>
<organism evidence="2 3">
    <name type="scientific">Neobacillus piezotolerans</name>
    <dbReference type="NCBI Taxonomy" id="2259171"/>
    <lineage>
        <taxon>Bacteria</taxon>
        <taxon>Bacillati</taxon>
        <taxon>Bacillota</taxon>
        <taxon>Bacilli</taxon>
        <taxon>Bacillales</taxon>
        <taxon>Bacillaceae</taxon>
        <taxon>Neobacillus</taxon>
    </lineage>
</organism>
<keyword evidence="3" id="KW-1185">Reference proteome</keyword>
<dbReference type="SUPFAM" id="SSF89155">
    <property type="entry name" value="TorD-like"/>
    <property type="match status" value="1"/>
</dbReference>
<dbReference type="InterPro" id="IPR036411">
    <property type="entry name" value="TorD-like_sf"/>
</dbReference>
<gene>
    <name evidence="2" type="ORF">DRW41_13135</name>
</gene>
<dbReference type="AlphaFoldDB" id="A0A3D8GPQ5"/>
<dbReference type="OrthoDB" id="9795302at2"/>
<keyword evidence="1" id="KW-0143">Chaperone</keyword>
<dbReference type="InterPro" id="IPR050289">
    <property type="entry name" value="TorD/DmsD_chaperones"/>
</dbReference>
<comment type="caution">
    <text evidence="2">The sequence shown here is derived from an EMBL/GenBank/DDBJ whole genome shotgun (WGS) entry which is preliminary data.</text>
</comment>
<proteinExistence type="predicted"/>